<keyword evidence="9 10" id="KW-0472">Membrane</keyword>
<evidence type="ECO:0000256" key="6">
    <source>
        <dbReference type="ARBA" id="ARBA00022833"/>
    </source>
</evidence>
<dbReference type="CDD" id="cd06163">
    <property type="entry name" value="S2P-M50_PDZ_RseP-like"/>
    <property type="match status" value="1"/>
</dbReference>
<keyword evidence="4 10" id="KW-0812">Transmembrane</keyword>
<evidence type="ECO:0000256" key="5">
    <source>
        <dbReference type="ARBA" id="ARBA00022801"/>
    </source>
</evidence>
<evidence type="ECO:0000256" key="7">
    <source>
        <dbReference type="ARBA" id="ARBA00022989"/>
    </source>
</evidence>
<reference evidence="13" key="1">
    <citation type="submission" date="2020-05" db="EMBL/GenBank/DDBJ databases">
        <authorList>
            <person name="Chiriac C."/>
            <person name="Salcher M."/>
            <person name="Ghai R."/>
            <person name="Kavagutti S V."/>
        </authorList>
    </citation>
    <scope>NUCLEOTIDE SEQUENCE</scope>
</reference>
<dbReference type="EMBL" id="CAFBMR010000048">
    <property type="protein sequence ID" value="CAB4917385.1"/>
    <property type="molecule type" value="Genomic_DNA"/>
</dbReference>
<evidence type="ECO:0000259" key="12">
    <source>
        <dbReference type="Pfam" id="PF17820"/>
    </source>
</evidence>
<feature type="transmembrane region" description="Helical" evidence="10">
    <location>
        <begin position="354"/>
        <end position="373"/>
    </location>
</feature>
<keyword evidence="5" id="KW-0378">Hydrolase</keyword>
<feature type="transmembrane region" description="Helical" evidence="10">
    <location>
        <begin position="415"/>
        <end position="436"/>
    </location>
</feature>
<dbReference type="SUPFAM" id="SSF50156">
    <property type="entry name" value="PDZ domain-like"/>
    <property type="match status" value="1"/>
</dbReference>
<dbReference type="Pfam" id="PF02163">
    <property type="entry name" value="Peptidase_M50"/>
    <property type="match status" value="1"/>
</dbReference>
<comment type="subcellular location">
    <subcellularLocation>
        <location evidence="2">Membrane</location>
        <topology evidence="2">Multi-pass membrane protein</topology>
    </subcellularLocation>
</comment>
<dbReference type="Gene3D" id="2.30.42.10">
    <property type="match status" value="1"/>
</dbReference>
<dbReference type="PANTHER" id="PTHR42837">
    <property type="entry name" value="REGULATOR OF SIGMA-E PROTEASE RSEP"/>
    <property type="match status" value="1"/>
</dbReference>
<comment type="cofactor">
    <cofactor evidence="1">
        <name>Zn(2+)</name>
        <dbReference type="ChEBI" id="CHEBI:29105"/>
    </cofactor>
</comment>
<dbReference type="GO" id="GO:0006508">
    <property type="term" value="P:proteolysis"/>
    <property type="evidence" value="ECO:0007669"/>
    <property type="project" value="UniProtKB-KW"/>
</dbReference>
<dbReference type="GO" id="GO:0004222">
    <property type="term" value="F:metalloendopeptidase activity"/>
    <property type="evidence" value="ECO:0007669"/>
    <property type="project" value="InterPro"/>
</dbReference>
<feature type="domain" description="Peptidase M50" evidence="11">
    <location>
        <begin position="11"/>
        <end position="399"/>
    </location>
</feature>
<dbReference type="InterPro" id="IPR041489">
    <property type="entry name" value="PDZ_6"/>
</dbReference>
<dbReference type="GO" id="GO:0016020">
    <property type="term" value="C:membrane"/>
    <property type="evidence" value="ECO:0007669"/>
    <property type="project" value="UniProtKB-SubCell"/>
</dbReference>
<accession>A0A6J7HLV7</accession>
<evidence type="ECO:0000256" key="2">
    <source>
        <dbReference type="ARBA" id="ARBA00004141"/>
    </source>
</evidence>
<evidence type="ECO:0000259" key="11">
    <source>
        <dbReference type="Pfam" id="PF02163"/>
    </source>
</evidence>
<evidence type="ECO:0000256" key="9">
    <source>
        <dbReference type="ARBA" id="ARBA00023136"/>
    </source>
</evidence>
<protein>
    <submittedName>
        <fullName evidence="13">Unannotated protein</fullName>
    </submittedName>
</protein>
<evidence type="ECO:0000256" key="4">
    <source>
        <dbReference type="ARBA" id="ARBA00022692"/>
    </source>
</evidence>
<proteinExistence type="predicted"/>
<keyword evidence="8" id="KW-0482">Metalloprotease</keyword>
<evidence type="ECO:0000256" key="1">
    <source>
        <dbReference type="ARBA" id="ARBA00001947"/>
    </source>
</evidence>
<evidence type="ECO:0000256" key="10">
    <source>
        <dbReference type="SAM" id="Phobius"/>
    </source>
</evidence>
<feature type="domain" description="PDZ" evidence="12">
    <location>
        <begin position="191"/>
        <end position="234"/>
    </location>
</feature>
<feature type="transmembrane region" description="Helical" evidence="10">
    <location>
        <begin position="127"/>
        <end position="152"/>
    </location>
</feature>
<keyword evidence="3" id="KW-0645">Protease</keyword>
<evidence type="ECO:0000256" key="8">
    <source>
        <dbReference type="ARBA" id="ARBA00023049"/>
    </source>
</evidence>
<dbReference type="AlphaFoldDB" id="A0A6J7HLV7"/>
<keyword evidence="6" id="KW-0862">Zinc</keyword>
<dbReference type="InterPro" id="IPR008915">
    <property type="entry name" value="Peptidase_M50"/>
</dbReference>
<dbReference type="PANTHER" id="PTHR42837:SF2">
    <property type="entry name" value="MEMBRANE METALLOPROTEASE ARASP2, CHLOROPLASTIC-RELATED"/>
    <property type="match status" value="1"/>
</dbReference>
<gene>
    <name evidence="13" type="ORF">UFOPK3610_01205</name>
</gene>
<evidence type="ECO:0000313" key="13">
    <source>
        <dbReference type="EMBL" id="CAB4917385.1"/>
    </source>
</evidence>
<evidence type="ECO:0000256" key="3">
    <source>
        <dbReference type="ARBA" id="ARBA00022670"/>
    </source>
</evidence>
<dbReference type="InterPro" id="IPR004387">
    <property type="entry name" value="Pept_M50_Zn"/>
</dbReference>
<name>A0A6J7HLV7_9ZZZZ</name>
<sequence length="442" mass="46033">MIAEIIGIIVFALLILGSIALHEVGHLVPAKIFGVKVTEYMIGFGPKIWSKVKGETTYGLKAIPVGGYIRMIGMLPPPADAPPGTATRASTGRFATMIADARQQSLEEIAPGDEDRVFYRRATWKRVIIMLGGPTMNLILAFVLFAIVLCGIGLPTPTTAVSAVVPCTPTISAPTGDALADGSCPTGSVPSPAAQANLQPGETLLAIDGTPVTSWDQATTLIRAMPAGSAVLTVGLVEGGVRDVPVEVTQVTRPVYDANGKPTGVTEKTGFLGIRPASDFVPQSFATVPAQMWDMTTASVKALISLPVRLYELVANTLIGGQDRAVDGPVSVVGVTRIGGDIAASDQPLKAKMAIFLSLAASLNLFLFLFNLIPVLPLDGGHVAGAVYESIKRRIAKMRGKPDPGPADVAKLLPVAYVVAASLVVMGAIVIFADIVKPISLG</sequence>
<keyword evidence="7 10" id="KW-1133">Transmembrane helix</keyword>
<dbReference type="Pfam" id="PF17820">
    <property type="entry name" value="PDZ_6"/>
    <property type="match status" value="1"/>
</dbReference>
<organism evidence="13">
    <name type="scientific">freshwater metagenome</name>
    <dbReference type="NCBI Taxonomy" id="449393"/>
    <lineage>
        <taxon>unclassified sequences</taxon>
        <taxon>metagenomes</taxon>
        <taxon>ecological metagenomes</taxon>
    </lineage>
</organism>
<dbReference type="InterPro" id="IPR036034">
    <property type="entry name" value="PDZ_sf"/>
</dbReference>